<dbReference type="eggNOG" id="ENOG502SQDU">
    <property type="taxonomic scope" value="Eukaryota"/>
</dbReference>
<feature type="transmembrane region" description="Helical" evidence="2">
    <location>
        <begin position="265"/>
        <end position="289"/>
    </location>
</feature>
<protein>
    <recommendedName>
        <fullName evidence="6">Mid2 domain-containing protein</fullName>
    </recommendedName>
</protein>
<evidence type="ECO:0000256" key="1">
    <source>
        <dbReference type="SAM" id="MobiDB-lite"/>
    </source>
</evidence>
<organism evidence="4 5">
    <name type="scientific">Bipolaris oryzae ATCC 44560</name>
    <dbReference type="NCBI Taxonomy" id="930090"/>
    <lineage>
        <taxon>Eukaryota</taxon>
        <taxon>Fungi</taxon>
        <taxon>Dikarya</taxon>
        <taxon>Ascomycota</taxon>
        <taxon>Pezizomycotina</taxon>
        <taxon>Dothideomycetes</taxon>
        <taxon>Pleosporomycetidae</taxon>
        <taxon>Pleosporales</taxon>
        <taxon>Pleosporineae</taxon>
        <taxon>Pleosporaceae</taxon>
        <taxon>Bipolaris</taxon>
    </lineage>
</organism>
<dbReference type="AlphaFoldDB" id="W6YV07"/>
<reference evidence="4 5" key="1">
    <citation type="journal article" date="2013" name="PLoS Genet.">
        <title>Comparative genome structure, secondary metabolite, and effector coding capacity across Cochliobolus pathogens.</title>
        <authorList>
            <person name="Condon B.J."/>
            <person name="Leng Y."/>
            <person name="Wu D."/>
            <person name="Bushley K.E."/>
            <person name="Ohm R.A."/>
            <person name="Otillar R."/>
            <person name="Martin J."/>
            <person name="Schackwitz W."/>
            <person name="Grimwood J."/>
            <person name="MohdZainudin N."/>
            <person name="Xue C."/>
            <person name="Wang R."/>
            <person name="Manning V.A."/>
            <person name="Dhillon B."/>
            <person name="Tu Z.J."/>
            <person name="Steffenson B.J."/>
            <person name="Salamov A."/>
            <person name="Sun H."/>
            <person name="Lowry S."/>
            <person name="LaButti K."/>
            <person name="Han J."/>
            <person name="Copeland A."/>
            <person name="Lindquist E."/>
            <person name="Barry K."/>
            <person name="Schmutz J."/>
            <person name="Baker S.E."/>
            <person name="Ciuffetti L.M."/>
            <person name="Grigoriev I.V."/>
            <person name="Zhong S."/>
            <person name="Turgeon B.G."/>
        </authorList>
    </citation>
    <scope>NUCLEOTIDE SEQUENCE [LARGE SCALE GENOMIC DNA]</scope>
    <source>
        <strain evidence="4 5">ATCC 44560</strain>
    </source>
</reference>
<dbReference type="KEGG" id="bor:COCMIDRAFT_40425"/>
<keyword evidence="2" id="KW-1133">Transmembrane helix</keyword>
<keyword evidence="2" id="KW-0472">Membrane</keyword>
<dbReference type="RefSeq" id="XP_007692088.1">
    <property type="nucleotide sequence ID" value="XM_007693898.1"/>
</dbReference>
<evidence type="ECO:0000313" key="5">
    <source>
        <dbReference type="Proteomes" id="UP000054032"/>
    </source>
</evidence>
<feature type="compositionally biased region" description="Polar residues" evidence="1">
    <location>
        <begin position="443"/>
        <end position="453"/>
    </location>
</feature>
<name>W6YV07_COCMI</name>
<evidence type="ECO:0008006" key="6">
    <source>
        <dbReference type="Google" id="ProtNLM"/>
    </source>
</evidence>
<proteinExistence type="predicted"/>
<evidence type="ECO:0000256" key="3">
    <source>
        <dbReference type="SAM" id="SignalP"/>
    </source>
</evidence>
<gene>
    <name evidence="4" type="ORF">COCMIDRAFT_40425</name>
</gene>
<dbReference type="OrthoDB" id="5215637at2759"/>
<dbReference type="HOGENOM" id="CLU_572620_0_0_1"/>
<feature type="signal peptide" evidence="3">
    <location>
        <begin position="1"/>
        <end position="22"/>
    </location>
</feature>
<accession>W6YV07</accession>
<feature type="region of interest" description="Disordered" evidence="1">
    <location>
        <begin position="376"/>
        <end position="453"/>
    </location>
</feature>
<feature type="chain" id="PRO_5004886282" description="Mid2 domain-containing protein" evidence="3">
    <location>
        <begin position="23"/>
        <end position="453"/>
    </location>
</feature>
<sequence length="453" mass="46889">MLSAMALRRIAIVTALVICATAQQCCKILSTVSHAPDTEQPCSSAEGSACCPEKWQCLDNGLCHYPANNLYGRYSCTDKSWKSEACPSNLCTYDLKAAGGESITQCPDHNDQWCCNADAVHVNCCQESPSPRPFFALQNPAAYATVGSTTASTVPNLASITGQASGGGSGDQASTSPKSVPPSSSTSPASSSPISNTLSSPTSPDLPASVDSRSTATPFTSIFFSLSSGSTGFVSVPVTSFLLPTSGTSNSANGRGNGRGSNSNLGLIIGCAVGIPLGLGLIGIIFLLFRKRRQQKSDSYSKADGAGEDNPNIAGAAGAKLTKREMYRNSASAAEIDGNPIGVGRPVSTVQGHAELASGNGFHAGHSTPYGPDAVGIGGGNLHPDRNTWDSFPPQYSPGQNQAAFNHPEASELADTSIRPAVDEKGEQQYVAYRPQLAAEMPTITTSPEDAEK</sequence>
<keyword evidence="2" id="KW-0812">Transmembrane</keyword>
<evidence type="ECO:0000313" key="4">
    <source>
        <dbReference type="EMBL" id="EUC41385.1"/>
    </source>
</evidence>
<feature type="region of interest" description="Disordered" evidence="1">
    <location>
        <begin position="158"/>
        <end position="211"/>
    </location>
</feature>
<dbReference type="CDD" id="cd12087">
    <property type="entry name" value="TM_EGFR-like"/>
    <property type="match status" value="1"/>
</dbReference>
<dbReference type="EMBL" id="KI964105">
    <property type="protein sequence ID" value="EUC41385.1"/>
    <property type="molecule type" value="Genomic_DNA"/>
</dbReference>
<dbReference type="GeneID" id="19123875"/>
<dbReference type="Proteomes" id="UP000054032">
    <property type="component" value="Unassembled WGS sequence"/>
</dbReference>
<evidence type="ECO:0000256" key="2">
    <source>
        <dbReference type="SAM" id="Phobius"/>
    </source>
</evidence>
<keyword evidence="5" id="KW-1185">Reference proteome</keyword>
<keyword evidence="3" id="KW-0732">Signal</keyword>
<feature type="compositionally biased region" description="Low complexity" evidence="1">
    <location>
        <begin position="171"/>
        <end position="203"/>
    </location>
</feature>